<dbReference type="InterPro" id="IPR001509">
    <property type="entry name" value="Epimerase_deHydtase"/>
</dbReference>
<dbReference type="Gene3D" id="3.40.50.720">
    <property type="entry name" value="NAD(P)-binding Rossmann-like Domain"/>
    <property type="match status" value="1"/>
</dbReference>
<organism evidence="2 3">
    <name type="scientific">Kineosporia corallincola</name>
    <dbReference type="NCBI Taxonomy" id="2835133"/>
    <lineage>
        <taxon>Bacteria</taxon>
        <taxon>Bacillati</taxon>
        <taxon>Actinomycetota</taxon>
        <taxon>Actinomycetes</taxon>
        <taxon>Kineosporiales</taxon>
        <taxon>Kineosporiaceae</taxon>
        <taxon>Kineosporia</taxon>
    </lineage>
</organism>
<gene>
    <name evidence="2" type="ORF">KIH74_11880</name>
</gene>
<evidence type="ECO:0000313" key="2">
    <source>
        <dbReference type="EMBL" id="MBT0769626.1"/>
    </source>
</evidence>
<keyword evidence="3" id="KW-1185">Reference proteome</keyword>
<dbReference type="PANTHER" id="PTHR48079:SF6">
    <property type="entry name" value="NAD(P)-BINDING DOMAIN-CONTAINING PROTEIN-RELATED"/>
    <property type="match status" value="1"/>
</dbReference>
<comment type="caution">
    <text evidence="2">The sequence shown here is derived from an EMBL/GenBank/DDBJ whole genome shotgun (WGS) entry which is preliminary data.</text>
</comment>
<dbReference type="Pfam" id="PF01370">
    <property type="entry name" value="Epimerase"/>
    <property type="match status" value="1"/>
</dbReference>
<dbReference type="Proteomes" id="UP001197247">
    <property type="component" value="Unassembled WGS sequence"/>
</dbReference>
<proteinExistence type="predicted"/>
<evidence type="ECO:0000313" key="3">
    <source>
        <dbReference type="Proteomes" id="UP001197247"/>
    </source>
</evidence>
<dbReference type="PANTHER" id="PTHR48079">
    <property type="entry name" value="PROTEIN YEEZ"/>
    <property type="match status" value="1"/>
</dbReference>
<dbReference type="EMBL" id="JAHBAY010000004">
    <property type="protein sequence ID" value="MBT0769626.1"/>
    <property type="molecule type" value="Genomic_DNA"/>
</dbReference>
<name>A0ABS5TEY4_9ACTN</name>
<sequence length="337" mass="36065">MRIVVTGASGNLGSALLRRLRTLGHEVVGVSRRRPAGDPPWAELDLSDPACRERLSETFTGADAVVHLAWKLLPAHDEARLRLTNVIGADHVLTAAAAAQVPHLLVVSSVGAYSPGPKDRTVEEDWPTDGVGASVYARHKAAVERLLDRFEVDHPQTVLTRVRPGLVFQAAAAGEIARLFLGPLVPTGLIGRVRPPVVPLPAELVFQAVHADDVAGAISTLLNARAGGAFNVAADPPLHPSDLARSLGGRRTARLPLGVLRALAAATWRLRLQPTEPGWIDLAASVPLMSTRRLRELGWEPEHSSLDALGELLASMRARDGDPRFPPLHPGRTNVSR</sequence>
<dbReference type="InterPro" id="IPR051783">
    <property type="entry name" value="NAD(P)-dependent_oxidoreduct"/>
</dbReference>
<dbReference type="RefSeq" id="WP_214155925.1">
    <property type="nucleotide sequence ID" value="NZ_JAHBAY010000004.1"/>
</dbReference>
<feature type="domain" description="NAD-dependent epimerase/dehydratase" evidence="1">
    <location>
        <begin position="3"/>
        <end position="233"/>
    </location>
</feature>
<accession>A0ABS5TEY4</accession>
<dbReference type="InterPro" id="IPR036291">
    <property type="entry name" value="NAD(P)-bd_dom_sf"/>
</dbReference>
<evidence type="ECO:0000259" key="1">
    <source>
        <dbReference type="Pfam" id="PF01370"/>
    </source>
</evidence>
<protein>
    <submittedName>
        <fullName evidence="2">NAD-dependent epimerase/dehydratase family protein</fullName>
    </submittedName>
</protein>
<dbReference type="SUPFAM" id="SSF51735">
    <property type="entry name" value="NAD(P)-binding Rossmann-fold domains"/>
    <property type="match status" value="1"/>
</dbReference>
<reference evidence="2 3" key="1">
    <citation type="submission" date="2021-05" db="EMBL/GenBank/DDBJ databases">
        <title>Kineosporia and Streptomyces sp. nov. two new marine actinobacteria isolated from Coral.</title>
        <authorList>
            <person name="Buangrab K."/>
            <person name="Sutthacheep M."/>
            <person name="Yeemin T."/>
            <person name="Harunari E."/>
            <person name="Igarashi Y."/>
            <person name="Kanchanasin P."/>
            <person name="Tanasupawat S."/>
            <person name="Phongsopitanun W."/>
        </authorList>
    </citation>
    <scope>NUCLEOTIDE SEQUENCE [LARGE SCALE GENOMIC DNA]</scope>
    <source>
        <strain evidence="2 3">J2-2</strain>
    </source>
</reference>